<dbReference type="Proteomes" id="UP000249557">
    <property type="component" value="Unassembled WGS sequence"/>
</dbReference>
<dbReference type="Gene3D" id="2.30.110.10">
    <property type="entry name" value="Electron Transport, Fmn-binding Protein, Chain A"/>
    <property type="match status" value="1"/>
</dbReference>
<evidence type="ECO:0000313" key="2">
    <source>
        <dbReference type="EMBL" id="PZO82311.1"/>
    </source>
</evidence>
<name>A0A2W5BH11_9BACT</name>
<dbReference type="Pfam" id="PF16242">
    <property type="entry name" value="Pyrid_ox_like"/>
    <property type="match status" value="1"/>
</dbReference>
<sequence length="169" mass="19135">MTKSVQKTESRDEREKVFGLIKDIEFCMMVTQGADGHLFSRPMAAQERDEQDQLWFFTSANSPKIEEIVQNPAVLLSYADPDDNCYVSVSGEAAVVRDRALVERFWNEKLKAWFPKGKDDPSIALICVTPMSAEYWDAPSSTFVQAFGYLKAQLTGKQPDIGENKIVRM</sequence>
<dbReference type="InterPro" id="IPR012349">
    <property type="entry name" value="Split_barrel_FMN-bd"/>
</dbReference>
<dbReference type="EMBL" id="QFNK01000264">
    <property type="protein sequence ID" value="PZO82311.1"/>
    <property type="molecule type" value="Genomic_DNA"/>
</dbReference>
<dbReference type="InterPro" id="IPR052917">
    <property type="entry name" value="Stress-Dev_Protein"/>
</dbReference>
<gene>
    <name evidence="2" type="ORF">DI626_10130</name>
</gene>
<dbReference type="PANTHER" id="PTHR34818">
    <property type="entry name" value="PROTEIN BLI-3"/>
    <property type="match status" value="1"/>
</dbReference>
<protein>
    <submittedName>
        <fullName evidence="2">Pyridoxamine 5'-phosphate oxidase</fullName>
    </submittedName>
</protein>
<evidence type="ECO:0000259" key="1">
    <source>
        <dbReference type="Pfam" id="PF16242"/>
    </source>
</evidence>
<accession>A0A2W5BH11</accession>
<evidence type="ECO:0000313" key="3">
    <source>
        <dbReference type="Proteomes" id="UP000249557"/>
    </source>
</evidence>
<dbReference type="PANTHER" id="PTHR34818:SF1">
    <property type="entry name" value="PROTEIN BLI-3"/>
    <property type="match status" value="1"/>
</dbReference>
<reference evidence="2 3" key="1">
    <citation type="submission" date="2017-08" db="EMBL/GenBank/DDBJ databases">
        <title>Infants hospitalized years apart are colonized by the same room-sourced microbial strains.</title>
        <authorList>
            <person name="Brooks B."/>
            <person name="Olm M.R."/>
            <person name="Firek B.A."/>
            <person name="Baker R."/>
            <person name="Thomas B.C."/>
            <person name="Morowitz M.J."/>
            <person name="Banfield J.F."/>
        </authorList>
    </citation>
    <scope>NUCLEOTIDE SEQUENCE [LARGE SCALE GENOMIC DNA]</scope>
    <source>
        <strain evidence="2">S2_018_000_R2_104</strain>
    </source>
</reference>
<dbReference type="AlphaFoldDB" id="A0A2W5BH11"/>
<proteinExistence type="predicted"/>
<comment type="caution">
    <text evidence="2">The sequence shown here is derived from an EMBL/GenBank/DDBJ whole genome shotgun (WGS) entry which is preliminary data.</text>
</comment>
<feature type="domain" description="General stress protein FMN-binding split barrel" evidence="1">
    <location>
        <begin position="12"/>
        <end position="160"/>
    </location>
</feature>
<dbReference type="InterPro" id="IPR038725">
    <property type="entry name" value="YdaG_split_barrel_FMN-bd"/>
</dbReference>
<dbReference type="SUPFAM" id="SSF50475">
    <property type="entry name" value="FMN-binding split barrel"/>
    <property type="match status" value="1"/>
</dbReference>
<organism evidence="2 3">
    <name type="scientific">Micavibrio aeruginosavorus</name>
    <dbReference type="NCBI Taxonomy" id="349221"/>
    <lineage>
        <taxon>Bacteria</taxon>
        <taxon>Pseudomonadati</taxon>
        <taxon>Bdellovibrionota</taxon>
        <taxon>Bdellovibrionia</taxon>
        <taxon>Bdellovibrionales</taxon>
        <taxon>Pseudobdellovibrionaceae</taxon>
        <taxon>Micavibrio</taxon>
    </lineage>
</organism>